<dbReference type="EMBL" id="CM035416">
    <property type="protein sequence ID" value="KAH7426284.1"/>
    <property type="molecule type" value="Genomic_DNA"/>
</dbReference>
<comment type="caution">
    <text evidence="5">The sequence shown here is derived from an EMBL/GenBank/DDBJ whole genome shotgun (WGS) entry which is preliminary data.</text>
</comment>
<feature type="signal peptide" evidence="4">
    <location>
        <begin position="1"/>
        <end position="20"/>
    </location>
</feature>
<keyword evidence="6" id="KW-1185">Reference proteome</keyword>
<sequence>MDLTLLTSVVIALVLTLVDARRGHALDSVAPPLFVFGSSYADTGNLSPTDKTQPYPWAKPYGETWPGAPAGRYSDGHVLTDIVVDILNMSLPTPFRSVKRNGSSKEPHGVNFATSGSTILTSSSMPSVSSQIDAFQSNIMSKYTPQQLASAIVLYCTSGDDYFFYLATSSSSLSSIYPLTVNVGKQISMDLVKLYGLGLRKFFVAYLPPSGCLPVASSANRYKGCNDTWTRSIAVPHNERIFKNVLGLRHYFKNGTILLIDLFSAFSAAQSEIGTGGLQPCCMGTIVGMRCGSVSRARALYSLCPSPNTQFYWDDSIHPTDAGWKLVGNQLQSSLNAIKK</sequence>
<dbReference type="GO" id="GO:0006629">
    <property type="term" value="P:lipid metabolic process"/>
    <property type="evidence" value="ECO:0007669"/>
    <property type="project" value="UniProtKB-KW"/>
</dbReference>
<organism evidence="5 6">
    <name type="scientific">Ceratopteris richardii</name>
    <name type="common">Triangle waterfern</name>
    <dbReference type="NCBI Taxonomy" id="49495"/>
    <lineage>
        <taxon>Eukaryota</taxon>
        <taxon>Viridiplantae</taxon>
        <taxon>Streptophyta</taxon>
        <taxon>Embryophyta</taxon>
        <taxon>Tracheophyta</taxon>
        <taxon>Polypodiopsida</taxon>
        <taxon>Polypodiidae</taxon>
        <taxon>Polypodiales</taxon>
        <taxon>Pteridineae</taxon>
        <taxon>Pteridaceae</taxon>
        <taxon>Parkerioideae</taxon>
        <taxon>Ceratopteris</taxon>
    </lineage>
</organism>
<evidence type="ECO:0008006" key="7">
    <source>
        <dbReference type="Google" id="ProtNLM"/>
    </source>
</evidence>
<keyword evidence="4" id="KW-0732">Signal</keyword>
<feature type="chain" id="PRO_5035881652" description="GDSL esterase/lipase" evidence="4">
    <location>
        <begin position="21"/>
        <end position="340"/>
    </location>
</feature>
<dbReference type="Gene3D" id="3.40.50.1110">
    <property type="entry name" value="SGNH hydrolase"/>
    <property type="match status" value="1"/>
</dbReference>
<comment type="similarity">
    <text evidence="1">Belongs to the 'GDSL' lipolytic enzyme family.</text>
</comment>
<dbReference type="Pfam" id="PF00657">
    <property type="entry name" value="Lipase_GDSL"/>
    <property type="match status" value="1"/>
</dbReference>
<protein>
    <recommendedName>
        <fullName evidence="7">GDSL esterase/lipase</fullName>
    </recommendedName>
</protein>
<dbReference type="InterPro" id="IPR001087">
    <property type="entry name" value="GDSL"/>
</dbReference>
<dbReference type="PANTHER" id="PTHR46020">
    <property type="entry name" value="OSJNBB0059K02.9 PROTEIN"/>
    <property type="match status" value="1"/>
</dbReference>
<dbReference type="GO" id="GO:0016788">
    <property type="term" value="F:hydrolase activity, acting on ester bonds"/>
    <property type="evidence" value="ECO:0007669"/>
    <property type="project" value="InterPro"/>
</dbReference>
<evidence type="ECO:0000256" key="4">
    <source>
        <dbReference type="SAM" id="SignalP"/>
    </source>
</evidence>
<evidence type="ECO:0000256" key="3">
    <source>
        <dbReference type="ARBA" id="ARBA00023098"/>
    </source>
</evidence>
<gene>
    <name evidence="5" type="ORF">KP509_11G093800</name>
</gene>
<accession>A0A8T2TY50</accession>
<keyword evidence="2" id="KW-0378">Hydrolase</keyword>
<dbReference type="Proteomes" id="UP000825935">
    <property type="component" value="Chromosome 11"/>
</dbReference>
<dbReference type="AlphaFoldDB" id="A0A8T2TY50"/>
<dbReference type="OMA" id="ARVNEMT"/>
<dbReference type="OrthoDB" id="1600564at2759"/>
<dbReference type="PANTHER" id="PTHR46020:SF4">
    <property type="entry name" value="OS04G0650200 PROTEIN"/>
    <property type="match status" value="1"/>
</dbReference>
<evidence type="ECO:0000313" key="5">
    <source>
        <dbReference type="EMBL" id="KAH7426284.1"/>
    </source>
</evidence>
<evidence type="ECO:0000313" key="6">
    <source>
        <dbReference type="Proteomes" id="UP000825935"/>
    </source>
</evidence>
<keyword evidence="3" id="KW-0443">Lipid metabolism</keyword>
<evidence type="ECO:0000256" key="1">
    <source>
        <dbReference type="ARBA" id="ARBA00008668"/>
    </source>
</evidence>
<dbReference type="InterPro" id="IPR036514">
    <property type="entry name" value="SGNH_hydro_sf"/>
</dbReference>
<proteinExistence type="inferred from homology"/>
<evidence type="ECO:0000256" key="2">
    <source>
        <dbReference type="ARBA" id="ARBA00022801"/>
    </source>
</evidence>
<reference evidence="5" key="1">
    <citation type="submission" date="2021-08" db="EMBL/GenBank/DDBJ databases">
        <title>WGS assembly of Ceratopteris richardii.</title>
        <authorList>
            <person name="Marchant D.B."/>
            <person name="Chen G."/>
            <person name="Jenkins J."/>
            <person name="Shu S."/>
            <person name="Leebens-Mack J."/>
            <person name="Grimwood J."/>
            <person name="Schmutz J."/>
            <person name="Soltis P."/>
            <person name="Soltis D."/>
            <person name="Chen Z.-H."/>
        </authorList>
    </citation>
    <scope>NUCLEOTIDE SEQUENCE</scope>
    <source>
        <strain evidence="5">Whitten #5841</strain>
        <tissue evidence="5">Leaf</tissue>
    </source>
</reference>
<name>A0A8T2TY50_CERRI</name>